<organism evidence="2 3">
    <name type="scientific">Dendrothele bispora (strain CBS 962.96)</name>
    <dbReference type="NCBI Taxonomy" id="1314807"/>
    <lineage>
        <taxon>Eukaryota</taxon>
        <taxon>Fungi</taxon>
        <taxon>Dikarya</taxon>
        <taxon>Basidiomycota</taxon>
        <taxon>Agaricomycotina</taxon>
        <taxon>Agaricomycetes</taxon>
        <taxon>Agaricomycetidae</taxon>
        <taxon>Agaricales</taxon>
        <taxon>Agaricales incertae sedis</taxon>
        <taxon>Dendrothele</taxon>
    </lineage>
</organism>
<dbReference type="AlphaFoldDB" id="A0A4S8KLK9"/>
<name>A0A4S8KLK9_DENBC</name>
<dbReference type="Proteomes" id="UP000297245">
    <property type="component" value="Unassembled WGS sequence"/>
</dbReference>
<feature type="transmembrane region" description="Helical" evidence="1">
    <location>
        <begin position="12"/>
        <end position="33"/>
    </location>
</feature>
<keyword evidence="3" id="KW-1185">Reference proteome</keyword>
<keyword evidence="1" id="KW-0812">Transmembrane</keyword>
<feature type="transmembrane region" description="Helical" evidence="1">
    <location>
        <begin position="40"/>
        <end position="64"/>
    </location>
</feature>
<accession>A0A4S8KLK9</accession>
<keyword evidence="1" id="KW-1133">Transmembrane helix</keyword>
<keyword evidence="1" id="KW-0472">Membrane</keyword>
<reference evidence="2 3" key="1">
    <citation type="journal article" date="2019" name="Nat. Ecol. Evol.">
        <title>Megaphylogeny resolves global patterns of mushroom evolution.</title>
        <authorList>
            <person name="Varga T."/>
            <person name="Krizsan K."/>
            <person name="Foldi C."/>
            <person name="Dima B."/>
            <person name="Sanchez-Garcia M."/>
            <person name="Sanchez-Ramirez S."/>
            <person name="Szollosi G.J."/>
            <person name="Szarkandi J.G."/>
            <person name="Papp V."/>
            <person name="Albert L."/>
            <person name="Andreopoulos W."/>
            <person name="Angelini C."/>
            <person name="Antonin V."/>
            <person name="Barry K.W."/>
            <person name="Bougher N.L."/>
            <person name="Buchanan P."/>
            <person name="Buyck B."/>
            <person name="Bense V."/>
            <person name="Catcheside P."/>
            <person name="Chovatia M."/>
            <person name="Cooper J."/>
            <person name="Damon W."/>
            <person name="Desjardin D."/>
            <person name="Finy P."/>
            <person name="Geml J."/>
            <person name="Haridas S."/>
            <person name="Hughes K."/>
            <person name="Justo A."/>
            <person name="Karasinski D."/>
            <person name="Kautmanova I."/>
            <person name="Kiss B."/>
            <person name="Kocsube S."/>
            <person name="Kotiranta H."/>
            <person name="LaButti K.M."/>
            <person name="Lechner B.E."/>
            <person name="Liimatainen K."/>
            <person name="Lipzen A."/>
            <person name="Lukacs Z."/>
            <person name="Mihaltcheva S."/>
            <person name="Morgado L.N."/>
            <person name="Niskanen T."/>
            <person name="Noordeloos M.E."/>
            <person name="Ohm R.A."/>
            <person name="Ortiz-Santana B."/>
            <person name="Ovrebo C."/>
            <person name="Racz N."/>
            <person name="Riley R."/>
            <person name="Savchenko A."/>
            <person name="Shiryaev A."/>
            <person name="Soop K."/>
            <person name="Spirin V."/>
            <person name="Szebenyi C."/>
            <person name="Tomsovsky M."/>
            <person name="Tulloss R.E."/>
            <person name="Uehling J."/>
            <person name="Grigoriev I.V."/>
            <person name="Vagvolgyi C."/>
            <person name="Papp T."/>
            <person name="Martin F.M."/>
            <person name="Miettinen O."/>
            <person name="Hibbett D.S."/>
            <person name="Nagy L.G."/>
        </authorList>
    </citation>
    <scope>NUCLEOTIDE SEQUENCE [LARGE SCALE GENOMIC DNA]</scope>
    <source>
        <strain evidence="2 3">CBS 962.96</strain>
    </source>
</reference>
<gene>
    <name evidence="2" type="ORF">K435DRAFT_846604</name>
</gene>
<sequence length="809" mass="92231">MQDFGLNTFVDIIPVLLHTSLFLFFGGLVAFLLPVNRSLTYVMAGVLVVFLAVYVGLTFLPLIFLNSPYRTPLSGVLWRLGNSFGDFLARAHELPVQERITLTQAILEKSVQITAERAERDAKLVDHTMKSSVDDGELLPFIEAIPDAIYDPSSPNRLRKDNIGLVIRLLTSVDPEANVLSRILEFLSRSRSWTDEFRTRCSLTCPRAIWSLALASIDVKSQRPRLSPSHTSEHCRLAHDLMSKYVTVFPFSTLRTLDTSTPTLGKDMWSASLAMVRLNWLHSVCSTIDMLEDFFNAVASPWSLFEAIQLCHSVLSVTSIEIYISPGSSLVISCIPSDLKRKLDETLLSYLNLGDYVIERIQPLVYRLKDKDIWRPVRLCILQEYLLFSQHSVNLSGQLPLEFEFMCRTIYRSSEVPIGPINIDSYLPLDPSRPLLALKRHVEGKELNDTTDMLLRQHLKLLFSTVIPLCSRQQLLECKRFVRWYIVRRDDNFSDSARQARWTDFDAGDIRCIGECIQVEDVQSPEENMTEEPDSSLRTAFILLTVGPWWRKSMFLEVLVFLPEVFVTLANTPPQTMFKQGEGYAFFKTLLDLVLSFVLRAPDDAESHSLPQHLVHQIKVSLCQTYLLPHFLPIDSIGSKSCKDTLLIAIVSRYVDLSCDAEIPRYCGVLQSTYFRNYTSISTVVHETSQLLFANSIARLVKTIEGERSEKTQSLVFTLHEVISIFCDQIHLGDATKRWRWVTSRESAQIISDAISQFREPENIPGLSPEQFVGVDPRNRKDRAETRDALLRRCRVLLTTPEPNLERRV</sequence>
<protein>
    <submittedName>
        <fullName evidence="2">Uncharacterized protein</fullName>
    </submittedName>
</protein>
<dbReference type="EMBL" id="ML180928">
    <property type="protein sequence ID" value="THU76427.1"/>
    <property type="molecule type" value="Genomic_DNA"/>
</dbReference>
<evidence type="ECO:0000256" key="1">
    <source>
        <dbReference type="SAM" id="Phobius"/>
    </source>
</evidence>
<proteinExistence type="predicted"/>
<evidence type="ECO:0000313" key="3">
    <source>
        <dbReference type="Proteomes" id="UP000297245"/>
    </source>
</evidence>
<evidence type="ECO:0000313" key="2">
    <source>
        <dbReference type="EMBL" id="THU76427.1"/>
    </source>
</evidence>